<feature type="compositionally biased region" description="Basic and acidic residues" evidence="1">
    <location>
        <begin position="389"/>
        <end position="409"/>
    </location>
</feature>
<evidence type="ECO:0000256" key="2">
    <source>
        <dbReference type="SAM" id="SignalP"/>
    </source>
</evidence>
<feature type="compositionally biased region" description="Low complexity" evidence="1">
    <location>
        <begin position="612"/>
        <end position="652"/>
    </location>
</feature>
<dbReference type="EMBL" id="BMAV01009815">
    <property type="protein sequence ID" value="GFY54283.1"/>
    <property type="molecule type" value="Genomic_DNA"/>
</dbReference>
<feature type="compositionally biased region" description="Polar residues" evidence="1">
    <location>
        <begin position="376"/>
        <end position="386"/>
    </location>
</feature>
<feature type="region of interest" description="Disordered" evidence="1">
    <location>
        <begin position="812"/>
        <end position="854"/>
    </location>
</feature>
<proteinExistence type="predicted"/>
<feature type="region of interest" description="Disordered" evidence="1">
    <location>
        <begin position="753"/>
        <end position="787"/>
    </location>
</feature>
<feature type="compositionally biased region" description="Acidic residues" evidence="1">
    <location>
        <begin position="456"/>
        <end position="471"/>
    </location>
</feature>
<keyword evidence="2" id="KW-0732">Signal</keyword>
<organism evidence="3 4">
    <name type="scientific">Trichonephila inaurata madagascariensis</name>
    <dbReference type="NCBI Taxonomy" id="2747483"/>
    <lineage>
        <taxon>Eukaryota</taxon>
        <taxon>Metazoa</taxon>
        <taxon>Ecdysozoa</taxon>
        <taxon>Arthropoda</taxon>
        <taxon>Chelicerata</taxon>
        <taxon>Arachnida</taxon>
        <taxon>Araneae</taxon>
        <taxon>Araneomorphae</taxon>
        <taxon>Entelegynae</taxon>
        <taxon>Araneoidea</taxon>
        <taxon>Nephilidae</taxon>
        <taxon>Trichonephila</taxon>
        <taxon>Trichonephila inaurata</taxon>
    </lineage>
</organism>
<name>A0A8X6XJB3_9ARAC</name>
<feature type="chain" id="PRO_5036449829" evidence="2">
    <location>
        <begin position="22"/>
        <end position="854"/>
    </location>
</feature>
<evidence type="ECO:0000256" key="1">
    <source>
        <dbReference type="SAM" id="MobiDB-lite"/>
    </source>
</evidence>
<feature type="region of interest" description="Disordered" evidence="1">
    <location>
        <begin position="333"/>
        <end position="500"/>
    </location>
</feature>
<feature type="compositionally biased region" description="Basic and acidic residues" evidence="1">
    <location>
        <begin position="341"/>
        <end position="350"/>
    </location>
</feature>
<feature type="signal peptide" evidence="2">
    <location>
        <begin position="1"/>
        <end position="21"/>
    </location>
</feature>
<comment type="caution">
    <text evidence="3">The sequence shown here is derived from an EMBL/GenBank/DDBJ whole genome shotgun (WGS) entry which is preliminary data.</text>
</comment>
<sequence length="854" mass="91566">MQRVFGSTVFLFSSFALGVIGFIAACKDEGCEDKCLANCRKKCKLSYFAQLSPCSYACIVDNLYSYHTEPNFKQCGTDRVCYEGQCLSTNYTEKCKKVYGTDYLGIENPKETCCFTCVSQGECYKTYKEYVSDGTKCLVSHSDEQGTCRAGICVTKRRTVSHPFTDYLKQTLNLPRLIAGSIIGVGYLTSVGVRSRENGKQTIDEIKEATSLANTSLTGGIDTEDSLGADSNSAIGMETNSGHDGMDTDDTTVERSETTITEAGVGIEEKAKDQAEQVGIGTGVATGGNVKNIAELNKGTAETNDEVDVDVNTGVNGDTLVETDLEIAADVDGSPAQEVDTETRDAERRKTTSGINQDEHYSHKTKTETDAEDQEVSMSRINSRFLTSDVKEEARESEILEETSIEKSIDGSIYGEISESTDEADSDATRGEDSEGILKSVIGNVFSEDSKLESASIEETDSDATEEEDSGEESKSVSGSVEEEQEDTTSRMSAGILTIDSKEEAIESEILKETSIEESIEGLSDEIPKAISESIEEADFGATEGEDSGEELKSISESIEEADSGAIEGENSGEELKSISESIEEADSGATEGEDSGEELKSISKSVDEGISSDVSKSISASIDRNSSSATGKEISEGISKSKSGSTNGTTSDATVKKISEEISDLVSVLIDDGHSREISKSVSESNDDAASNHAESEILEGNSTSEKSLNTFLDKESVTFSGVTVRHALGRIEILDSEGNILEVIKTFTVSAPRTNSERGSSEATRSHAGDGYETNSTITENRKMDEINRSVAGRGIDREHEKVVVVRVSGVGEESKTATNNEDDVDIVGDDESGRVVGSGSDKGREIYSEKR</sequence>
<dbReference type="OrthoDB" id="6437908at2759"/>
<feature type="compositionally biased region" description="Basic and acidic residues" evidence="1">
    <location>
        <begin position="598"/>
        <end position="608"/>
    </location>
</feature>
<dbReference type="AlphaFoldDB" id="A0A8X6XJB3"/>
<keyword evidence="4" id="KW-1185">Reference proteome</keyword>
<feature type="compositionally biased region" description="Basic and acidic residues" evidence="1">
    <location>
        <begin position="357"/>
        <end position="369"/>
    </location>
</feature>
<protein>
    <submittedName>
        <fullName evidence="3">Uncharacterized protein</fullName>
    </submittedName>
</protein>
<feature type="compositionally biased region" description="Basic and acidic residues" evidence="1">
    <location>
        <begin position="757"/>
        <end position="772"/>
    </location>
</feature>
<evidence type="ECO:0000313" key="4">
    <source>
        <dbReference type="Proteomes" id="UP000886998"/>
    </source>
</evidence>
<reference evidence="3" key="1">
    <citation type="submission" date="2020-08" db="EMBL/GenBank/DDBJ databases">
        <title>Multicomponent nature underlies the extraordinary mechanical properties of spider dragline silk.</title>
        <authorList>
            <person name="Kono N."/>
            <person name="Nakamura H."/>
            <person name="Mori M."/>
            <person name="Yoshida Y."/>
            <person name="Ohtoshi R."/>
            <person name="Malay A.D."/>
            <person name="Moran D.A.P."/>
            <person name="Tomita M."/>
            <person name="Numata K."/>
            <person name="Arakawa K."/>
        </authorList>
    </citation>
    <scope>NUCLEOTIDE SEQUENCE</scope>
</reference>
<dbReference type="Proteomes" id="UP000886998">
    <property type="component" value="Unassembled WGS sequence"/>
</dbReference>
<feature type="compositionally biased region" description="Acidic residues" evidence="1">
    <location>
        <begin position="582"/>
        <end position="597"/>
    </location>
</feature>
<evidence type="ECO:0000313" key="3">
    <source>
        <dbReference type="EMBL" id="GFY54283.1"/>
    </source>
</evidence>
<feature type="region of interest" description="Disordered" evidence="1">
    <location>
        <begin position="536"/>
        <end position="654"/>
    </location>
</feature>
<feature type="region of interest" description="Disordered" evidence="1">
    <location>
        <begin position="674"/>
        <end position="707"/>
    </location>
</feature>
<gene>
    <name evidence="3" type="primary">NCL1_41005</name>
    <name evidence="3" type="ORF">TNIN_88202</name>
</gene>
<feature type="compositionally biased region" description="Acidic residues" evidence="1">
    <location>
        <begin position="823"/>
        <end position="833"/>
    </location>
</feature>
<dbReference type="PROSITE" id="PS51257">
    <property type="entry name" value="PROKAR_LIPOPROTEIN"/>
    <property type="match status" value="1"/>
</dbReference>
<feature type="compositionally biased region" description="Basic and acidic residues" evidence="1">
    <location>
        <begin position="844"/>
        <end position="854"/>
    </location>
</feature>
<accession>A0A8X6XJB3</accession>
<feature type="compositionally biased region" description="Acidic residues" evidence="1">
    <location>
        <begin position="536"/>
        <end position="549"/>
    </location>
</feature>